<dbReference type="RefSeq" id="WP_301190449.1">
    <property type="nucleotide sequence ID" value="NZ_JAPDPJ010000020.1"/>
</dbReference>
<dbReference type="Pfam" id="PF00884">
    <property type="entry name" value="Sulfatase"/>
    <property type="match status" value="1"/>
</dbReference>
<keyword evidence="7" id="KW-1185">Reference proteome</keyword>
<dbReference type="GO" id="GO:0004065">
    <property type="term" value="F:arylsulfatase activity"/>
    <property type="evidence" value="ECO:0007669"/>
    <property type="project" value="TreeGrafter"/>
</dbReference>
<dbReference type="InterPro" id="IPR050738">
    <property type="entry name" value="Sulfatase"/>
</dbReference>
<evidence type="ECO:0000259" key="5">
    <source>
        <dbReference type="Pfam" id="PF00884"/>
    </source>
</evidence>
<protein>
    <submittedName>
        <fullName evidence="6">Arylsulfatase</fullName>
    </submittedName>
</protein>
<dbReference type="PROSITE" id="PS51257">
    <property type="entry name" value="PROKAR_LIPOPROTEIN"/>
    <property type="match status" value="1"/>
</dbReference>
<dbReference type="InterPro" id="IPR000917">
    <property type="entry name" value="Sulfatase_N"/>
</dbReference>
<dbReference type="CDD" id="cd16145">
    <property type="entry name" value="ARS_like"/>
    <property type="match status" value="1"/>
</dbReference>
<gene>
    <name evidence="6" type="ORF">OM075_10430</name>
</gene>
<dbReference type="PROSITE" id="PS00523">
    <property type="entry name" value="SULFATASE_1"/>
    <property type="match status" value="1"/>
</dbReference>
<evidence type="ECO:0000256" key="2">
    <source>
        <dbReference type="ARBA" id="ARBA00022723"/>
    </source>
</evidence>
<comment type="similarity">
    <text evidence="1">Belongs to the sulfatase family.</text>
</comment>
<evidence type="ECO:0000256" key="4">
    <source>
        <dbReference type="ARBA" id="ARBA00022837"/>
    </source>
</evidence>
<feature type="domain" description="Sulfatase N-terminal" evidence="5">
    <location>
        <begin position="30"/>
        <end position="365"/>
    </location>
</feature>
<dbReference type="GO" id="GO:0046872">
    <property type="term" value="F:metal ion binding"/>
    <property type="evidence" value="ECO:0007669"/>
    <property type="project" value="UniProtKB-KW"/>
</dbReference>
<reference evidence="6" key="1">
    <citation type="submission" date="2022-10" db="EMBL/GenBank/DDBJ databases">
        <authorList>
            <person name="Yu W.X."/>
        </authorList>
    </citation>
    <scope>NUCLEOTIDE SEQUENCE</scope>
    <source>
        <strain evidence="6">AAT</strain>
    </source>
</reference>
<accession>A0AAE3SEY1</accession>
<sequence>MKFLKFLALPLIVISCQTNPQTTNETSKKPNIIFVLADDLGYNDVGYAGQKLMQTPHIDQLAKEGKVYTNTYAGAPVCGPSRSVLMTGQHTGHTTVRGNNTITGGVAGKKGDKTVYRANLADTDYTVGNLMHDAGYKTCLVGKWHLGGYDSTATPLHRGFDEFYGWLINKPQTYSSTYWPDKRMKNDVMIDIPQNAEGKKGYYHTDICTDETIDFIKKNKDTDQPFMVMLCYSNPHAPLDAPDNAIYDDKDWPENMKTYASMIYHLDQNIERLKQAIINEGISENTIVFFASDNGPRSNYSDKLTEVVDFFDSNGQLRGYKRDMYEGGIRTPMIVWSPKMVKAESQSDLPWYFADIMPTFAEIADYKTDKMKTDGVSVYSSILDQPTPDKPRFLYWEFFERGYKQAVRYGKWKAVVIGGNMELYDLSTDIGEQNDISSGHPEIIKEIEAYLSGCRTESPYWPVNGK</sequence>
<evidence type="ECO:0000256" key="3">
    <source>
        <dbReference type="ARBA" id="ARBA00022801"/>
    </source>
</evidence>
<evidence type="ECO:0000313" key="7">
    <source>
        <dbReference type="Proteomes" id="UP001209229"/>
    </source>
</evidence>
<name>A0AAE3SEY1_9BACT</name>
<dbReference type="AlphaFoldDB" id="A0AAE3SEY1"/>
<dbReference type="InterPro" id="IPR024607">
    <property type="entry name" value="Sulfatase_CS"/>
</dbReference>
<dbReference type="EMBL" id="JAPDPJ010000020">
    <property type="protein sequence ID" value="MCW3786885.1"/>
    <property type="molecule type" value="Genomic_DNA"/>
</dbReference>
<evidence type="ECO:0000313" key="6">
    <source>
        <dbReference type="EMBL" id="MCW3786885.1"/>
    </source>
</evidence>
<dbReference type="SUPFAM" id="SSF53649">
    <property type="entry name" value="Alkaline phosphatase-like"/>
    <property type="match status" value="1"/>
</dbReference>
<dbReference type="PROSITE" id="PS00149">
    <property type="entry name" value="SULFATASE_2"/>
    <property type="match status" value="1"/>
</dbReference>
<keyword evidence="3" id="KW-0378">Hydrolase</keyword>
<dbReference type="Gene3D" id="3.30.1120.10">
    <property type="match status" value="1"/>
</dbReference>
<keyword evidence="4" id="KW-0106">Calcium</keyword>
<dbReference type="Gene3D" id="3.40.720.10">
    <property type="entry name" value="Alkaline Phosphatase, subunit A"/>
    <property type="match status" value="1"/>
</dbReference>
<keyword evidence="2" id="KW-0479">Metal-binding</keyword>
<comment type="caution">
    <text evidence="6">The sequence shown here is derived from an EMBL/GenBank/DDBJ whole genome shotgun (WGS) entry which is preliminary data.</text>
</comment>
<evidence type="ECO:0000256" key="1">
    <source>
        <dbReference type="ARBA" id="ARBA00008779"/>
    </source>
</evidence>
<dbReference type="PANTHER" id="PTHR42693">
    <property type="entry name" value="ARYLSULFATASE FAMILY MEMBER"/>
    <property type="match status" value="1"/>
</dbReference>
<dbReference type="Proteomes" id="UP001209229">
    <property type="component" value="Unassembled WGS sequence"/>
</dbReference>
<dbReference type="InterPro" id="IPR017850">
    <property type="entry name" value="Alkaline_phosphatase_core_sf"/>
</dbReference>
<proteinExistence type="inferred from homology"/>
<dbReference type="PANTHER" id="PTHR42693:SF53">
    <property type="entry name" value="ENDO-4-O-SULFATASE"/>
    <property type="match status" value="1"/>
</dbReference>
<organism evidence="6 7">
    <name type="scientific">Plebeiibacterium sediminum</name>
    <dbReference type="NCBI Taxonomy" id="2992112"/>
    <lineage>
        <taxon>Bacteria</taxon>
        <taxon>Pseudomonadati</taxon>
        <taxon>Bacteroidota</taxon>
        <taxon>Bacteroidia</taxon>
        <taxon>Marinilabiliales</taxon>
        <taxon>Marinilabiliaceae</taxon>
        <taxon>Plebeiibacterium</taxon>
    </lineage>
</organism>